<proteinExistence type="inferred from homology"/>
<dbReference type="InterPro" id="IPR003710">
    <property type="entry name" value="ApbA"/>
</dbReference>
<keyword evidence="7 10" id="KW-0560">Oxidoreductase</keyword>
<comment type="function">
    <text evidence="10">Catalyzes the NADPH-dependent reduction of ketopantoate into pantoic acid.</text>
</comment>
<accession>A0ABQ6GW34</accession>
<feature type="domain" description="Ketopantoate reductase N-terminal" evidence="11">
    <location>
        <begin position="4"/>
        <end position="153"/>
    </location>
</feature>
<evidence type="ECO:0000256" key="9">
    <source>
        <dbReference type="ARBA" id="ARBA00048793"/>
    </source>
</evidence>
<dbReference type="RefSeq" id="WP_284246077.1">
    <property type="nucleotide sequence ID" value="NZ_BSST01000001.1"/>
</dbReference>
<dbReference type="Pfam" id="PF02558">
    <property type="entry name" value="ApbA"/>
    <property type="match status" value="1"/>
</dbReference>
<evidence type="ECO:0000259" key="12">
    <source>
        <dbReference type="Pfam" id="PF08546"/>
    </source>
</evidence>
<dbReference type="InterPro" id="IPR013752">
    <property type="entry name" value="KPA_reductase"/>
</dbReference>
<dbReference type="Pfam" id="PF08546">
    <property type="entry name" value="ApbA_C"/>
    <property type="match status" value="1"/>
</dbReference>
<dbReference type="SUPFAM" id="SSF48179">
    <property type="entry name" value="6-phosphogluconate dehydrogenase C-terminal domain-like"/>
    <property type="match status" value="1"/>
</dbReference>
<evidence type="ECO:0000259" key="11">
    <source>
        <dbReference type="Pfam" id="PF02558"/>
    </source>
</evidence>
<dbReference type="EC" id="1.1.1.169" evidence="3 10"/>
<gene>
    <name evidence="13" type="ORF">tinsulaeT_34550</name>
</gene>
<evidence type="ECO:0000313" key="13">
    <source>
        <dbReference type="EMBL" id="GLX80115.1"/>
    </source>
</evidence>
<evidence type="ECO:0000256" key="10">
    <source>
        <dbReference type="RuleBase" id="RU362068"/>
    </source>
</evidence>
<keyword evidence="14" id="KW-1185">Reference proteome</keyword>
<evidence type="ECO:0000256" key="8">
    <source>
        <dbReference type="ARBA" id="ARBA00032024"/>
    </source>
</evidence>
<sequence length="313" mass="34129">MHFVIVGSGAVGGYFGARLAQSGQEVSFIARGEHLSVMQQQGLVIESLNGDFVVKSITAVEHSAQLAIADVILLAVKSFQLIDAIKLIEPVIRSTTRIIPLLNGVNAAQLLIDNGIGSQQVYGGLAKIISQLKSPGVIAHTGAEPHITLGLLPQNDTVTARHNEQQRMEDIVQCFKQAKVSVGVAKDINLALWRKFIFVAAWGALASCLRLPVGQLRQGEQRDKLLAIINEYATIAQYLGVAITDALILQTVKFIDALPAQSETSMQRDLENGLQSEFDTLVAYPYQLAMQHQLTTPVLKQCYQQLTSKNYNK</sequence>
<dbReference type="PANTHER" id="PTHR21708">
    <property type="entry name" value="PROBABLE 2-DEHYDROPANTOATE 2-REDUCTASE"/>
    <property type="match status" value="1"/>
</dbReference>
<dbReference type="InterPro" id="IPR013328">
    <property type="entry name" value="6PGD_dom2"/>
</dbReference>
<feature type="domain" description="Ketopantoate reductase C-terminal" evidence="12">
    <location>
        <begin position="187"/>
        <end position="308"/>
    </location>
</feature>
<evidence type="ECO:0000256" key="7">
    <source>
        <dbReference type="ARBA" id="ARBA00023002"/>
    </source>
</evidence>
<dbReference type="InterPro" id="IPR008927">
    <property type="entry name" value="6-PGluconate_DH-like_C_sf"/>
</dbReference>
<dbReference type="SUPFAM" id="SSF51735">
    <property type="entry name" value="NAD(P)-binding Rossmann-fold domains"/>
    <property type="match status" value="1"/>
</dbReference>
<dbReference type="InterPro" id="IPR051402">
    <property type="entry name" value="KPR-Related"/>
</dbReference>
<dbReference type="Proteomes" id="UP001157186">
    <property type="component" value="Unassembled WGS sequence"/>
</dbReference>
<evidence type="ECO:0000256" key="6">
    <source>
        <dbReference type="ARBA" id="ARBA00022857"/>
    </source>
</evidence>
<comment type="catalytic activity">
    <reaction evidence="9 10">
        <text>(R)-pantoate + NADP(+) = 2-dehydropantoate + NADPH + H(+)</text>
        <dbReference type="Rhea" id="RHEA:16233"/>
        <dbReference type="ChEBI" id="CHEBI:11561"/>
        <dbReference type="ChEBI" id="CHEBI:15378"/>
        <dbReference type="ChEBI" id="CHEBI:15980"/>
        <dbReference type="ChEBI" id="CHEBI:57783"/>
        <dbReference type="ChEBI" id="CHEBI:58349"/>
        <dbReference type="EC" id="1.1.1.169"/>
    </reaction>
</comment>
<dbReference type="Gene3D" id="1.10.1040.10">
    <property type="entry name" value="N-(1-d-carboxylethyl)-l-norvaline Dehydrogenase, domain 2"/>
    <property type="match status" value="1"/>
</dbReference>
<evidence type="ECO:0000256" key="1">
    <source>
        <dbReference type="ARBA" id="ARBA00004994"/>
    </source>
</evidence>
<reference evidence="13 14" key="1">
    <citation type="submission" date="2023-03" db="EMBL/GenBank/DDBJ databases">
        <title>Draft genome sequence of Thalassotalea insulae KCTC 62186T.</title>
        <authorList>
            <person name="Sawabe T."/>
        </authorList>
    </citation>
    <scope>NUCLEOTIDE SEQUENCE [LARGE SCALE GENOMIC DNA]</scope>
    <source>
        <strain evidence="13 14">KCTC 62186</strain>
    </source>
</reference>
<keyword evidence="5 10" id="KW-0566">Pantothenate biosynthesis</keyword>
<dbReference type="NCBIfam" id="TIGR00745">
    <property type="entry name" value="apbA_panE"/>
    <property type="match status" value="1"/>
</dbReference>
<dbReference type="EMBL" id="BSST01000001">
    <property type="protein sequence ID" value="GLX80115.1"/>
    <property type="molecule type" value="Genomic_DNA"/>
</dbReference>
<dbReference type="PANTHER" id="PTHR21708:SF26">
    <property type="entry name" value="2-DEHYDROPANTOATE 2-REDUCTASE"/>
    <property type="match status" value="1"/>
</dbReference>
<evidence type="ECO:0000256" key="4">
    <source>
        <dbReference type="ARBA" id="ARBA00019465"/>
    </source>
</evidence>
<evidence type="ECO:0000256" key="3">
    <source>
        <dbReference type="ARBA" id="ARBA00013014"/>
    </source>
</evidence>
<comment type="caution">
    <text evidence="13">The sequence shown here is derived from an EMBL/GenBank/DDBJ whole genome shotgun (WGS) entry which is preliminary data.</text>
</comment>
<evidence type="ECO:0000313" key="14">
    <source>
        <dbReference type="Proteomes" id="UP001157186"/>
    </source>
</evidence>
<evidence type="ECO:0000256" key="2">
    <source>
        <dbReference type="ARBA" id="ARBA00007870"/>
    </source>
</evidence>
<comment type="similarity">
    <text evidence="2 10">Belongs to the ketopantoate reductase family.</text>
</comment>
<comment type="pathway">
    <text evidence="1 10">Cofactor biosynthesis; (R)-pantothenate biosynthesis; (R)-pantoate from 3-methyl-2-oxobutanoate: step 2/2.</text>
</comment>
<evidence type="ECO:0000256" key="5">
    <source>
        <dbReference type="ARBA" id="ARBA00022655"/>
    </source>
</evidence>
<dbReference type="InterPro" id="IPR013332">
    <property type="entry name" value="KPR_N"/>
</dbReference>
<protein>
    <recommendedName>
        <fullName evidence="4 10">2-dehydropantoate 2-reductase</fullName>
        <ecNumber evidence="3 10">1.1.1.169</ecNumber>
    </recommendedName>
    <alternativeName>
        <fullName evidence="8 10">Ketopantoate reductase</fullName>
    </alternativeName>
</protein>
<dbReference type="Gene3D" id="3.40.50.720">
    <property type="entry name" value="NAD(P)-binding Rossmann-like Domain"/>
    <property type="match status" value="1"/>
</dbReference>
<name>A0ABQ6GW34_9GAMM</name>
<dbReference type="InterPro" id="IPR036291">
    <property type="entry name" value="NAD(P)-bd_dom_sf"/>
</dbReference>
<organism evidence="13 14">
    <name type="scientific">Thalassotalea insulae</name>
    <dbReference type="NCBI Taxonomy" id="2056778"/>
    <lineage>
        <taxon>Bacteria</taxon>
        <taxon>Pseudomonadati</taxon>
        <taxon>Pseudomonadota</taxon>
        <taxon>Gammaproteobacteria</taxon>
        <taxon>Alteromonadales</taxon>
        <taxon>Colwelliaceae</taxon>
        <taxon>Thalassotalea</taxon>
    </lineage>
</organism>
<keyword evidence="6 10" id="KW-0521">NADP</keyword>